<feature type="compositionally biased region" description="Low complexity" evidence="2">
    <location>
        <begin position="588"/>
        <end position="600"/>
    </location>
</feature>
<evidence type="ECO:0000313" key="4">
    <source>
        <dbReference type="Proteomes" id="UP001301769"/>
    </source>
</evidence>
<feature type="region of interest" description="Disordered" evidence="2">
    <location>
        <begin position="357"/>
        <end position="377"/>
    </location>
</feature>
<keyword evidence="1" id="KW-0539">Nucleus</keyword>
<feature type="compositionally biased region" description="Polar residues" evidence="2">
    <location>
        <begin position="612"/>
        <end position="621"/>
    </location>
</feature>
<evidence type="ECO:0000256" key="2">
    <source>
        <dbReference type="SAM" id="MobiDB-lite"/>
    </source>
</evidence>
<dbReference type="PANTHER" id="PTHR35392">
    <property type="entry name" value="ZN(II)2CYS6 TRANSCRIPTION FACTOR (EUROFUNG)-RELATED-RELATED"/>
    <property type="match status" value="1"/>
</dbReference>
<feature type="compositionally biased region" description="Polar residues" evidence="2">
    <location>
        <begin position="815"/>
        <end position="825"/>
    </location>
</feature>
<feature type="compositionally biased region" description="Polar residues" evidence="2">
    <location>
        <begin position="441"/>
        <end position="461"/>
    </location>
</feature>
<feature type="region of interest" description="Disordered" evidence="2">
    <location>
        <begin position="429"/>
        <end position="467"/>
    </location>
</feature>
<keyword evidence="4" id="KW-1185">Reference proteome</keyword>
<feature type="compositionally biased region" description="Low complexity" evidence="2">
    <location>
        <begin position="357"/>
        <end position="368"/>
    </location>
</feature>
<name>A0AAN7BCS9_9PEZI</name>
<feature type="compositionally biased region" description="Polar residues" evidence="2">
    <location>
        <begin position="842"/>
        <end position="853"/>
    </location>
</feature>
<dbReference type="InterPro" id="IPR001138">
    <property type="entry name" value="Zn2Cys6_DnaBD"/>
</dbReference>
<dbReference type="GO" id="GO:0008270">
    <property type="term" value="F:zinc ion binding"/>
    <property type="evidence" value="ECO:0007669"/>
    <property type="project" value="InterPro"/>
</dbReference>
<dbReference type="GO" id="GO:0000981">
    <property type="term" value="F:DNA-binding transcription factor activity, RNA polymerase II-specific"/>
    <property type="evidence" value="ECO:0007669"/>
    <property type="project" value="InterPro"/>
</dbReference>
<reference evidence="3" key="1">
    <citation type="journal article" date="2023" name="Mol. Phylogenet. Evol.">
        <title>Genome-scale phylogeny and comparative genomics of the fungal order Sordariales.</title>
        <authorList>
            <person name="Hensen N."/>
            <person name="Bonometti L."/>
            <person name="Westerberg I."/>
            <person name="Brannstrom I.O."/>
            <person name="Guillou S."/>
            <person name="Cros-Aarteil S."/>
            <person name="Calhoun S."/>
            <person name="Haridas S."/>
            <person name="Kuo A."/>
            <person name="Mondo S."/>
            <person name="Pangilinan J."/>
            <person name="Riley R."/>
            <person name="LaButti K."/>
            <person name="Andreopoulos B."/>
            <person name="Lipzen A."/>
            <person name="Chen C."/>
            <person name="Yan M."/>
            <person name="Daum C."/>
            <person name="Ng V."/>
            <person name="Clum A."/>
            <person name="Steindorff A."/>
            <person name="Ohm R.A."/>
            <person name="Martin F."/>
            <person name="Silar P."/>
            <person name="Natvig D.O."/>
            <person name="Lalanne C."/>
            <person name="Gautier V."/>
            <person name="Ament-Velasquez S.L."/>
            <person name="Kruys A."/>
            <person name="Hutchinson M.I."/>
            <person name="Powell A.J."/>
            <person name="Barry K."/>
            <person name="Miller A.N."/>
            <person name="Grigoriev I.V."/>
            <person name="Debuchy R."/>
            <person name="Gladieux P."/>
            <person name="Hiltunen Thoren M."/>
            <person name="Johannesson H."/>
        </authorList>
    </citation>
    <scope>NUCLEOTIDE SEQUENCE</scope>
    <source>
        <strain evidence="3">PSN293</strain>
    </source>
</reference>
<feature type="compositionally biased region" description="Low complexity" evidence="2">
    <location>
        <begin position="826"/>
        <end position="841"/>
    </location>
</feature>
<gene>
    <name evidence="3" type="ORF">QBC37DRAFT_417612</name>
</gene>
<feature type="region of interest" description="Disordered" evidence="2">
    <location>
        <begin position="900"/>
        <end position="942"/>
    </location>
</feature>
<protein>
    <submittedName>
        <fullName evidence="3">Uncharacterized protein</fullName>
    </submittedName>
</protein>
<reference evidence="3" key="2">
    <citation type="submission" date="2023-05" db="EMBL/GenBank/DDBJ databases">
        <authorList>
            <consortium name="Lawrence Berkeley National Laboratory"/>
            <person name="Steindorff A."/>
            <person name="Hensen N."/>
            <person name="Bonometti L."/>
            <person name="Westerberg I."/>
            <person name="Brannstrom I.O."/>
            <person name="Guillou S."/>
            <person name="Cros-Aarteil S."/>
            <person name="Calhoun S."/>
            <person name="Haridas S."/>
            <person name="Kuo A."/>
            <person name="Mondo S."/>
            <person name="Pangilinan J."/>
            <person name="Riley R."/>
            <person name="Labutti K."/>
            <person name="Andreopoulos B."/>
            <person name="Lipzen A."/>
            <person name="Chen C."/>
            <person name="Yanf M."/>
            <person name="Daum C."/>
            <person name="Ng V."/>
            <person name="Clum A."/>
            <person name="Ohm R."/>
            <person name="Martin F."/>
            <person name="Silar P."/>
            <person name="Natvig D."/>
            <person name="Lalanne C."/>
            <person name="Gautier V."/>
            <person name="Ament-Velasquez S.L."/>
            <person name="Kruys A."/>
            <person name="Hutchinson M.I."/>
            <person name="Powell A.J."/>
            <person name="Barry K."/>
            <person name="Miller A.N."/>
            <person name="Grigoriev I.V."/>
            <person name="Debuchy R."/>
            <person name="Gladieux P."/>
            <person name="Thoren M.H."/>
            <person name="Johannesson H."/>
        </authorList>
    </citation>
    <scope>NUCLEOTIDE SEQUENCE</scope>
    <source>
        <strain evidence="3">PSN293</strain>
    </source>
</reference>
<feature type="region of interest" description="Disordered" evidence="2">
    <location>
        <begin position="777"/>
        <end position="861"/>
    </location>
</feature>
<evidence type="ECO:0000256" key="1">
    <source>
        <dbReference type="ARBA" id="ARBA00023242"/>
    </source>
</evidence>
<dbReference type="CDD" id="cd00067">
    <property type="entry name" value="GAL4"/>
    <property type="match status" value="1"/>
</dbReference>
<feature type="compositionally biased region" description="Polar residues" evidence="2">
    <location>
        <begin position="791"/>
        <end position="807"/>
    </location>
</feature>
<dbReference type="EMBL" id="MU858071">
    <property type="protein sequence ID" value="KAK4216220.1"/>
    <property type="molecule type" value="Genomic_DNA"/>
</dbReference>
<dbReference type="Proteomes" id="UP001301769">
    <property type="component" value="Unassembled WGS sequence"/>
</dbReference>
<dbReference type="InterPro" id="IPR052973">
    <property type="entry name" value="Fungal_sec-metab_reg_TF"/>
</dbReference>
<feature type="compositionally biased region" description="Low complexity" evidence="2">
    <location>
        <begin position="515"/>
        <end position="543"/>
    </location>
</feature>
<feature type="compositionally biased region" description="Polar residues" evidence="2">
    <location>
        <begin position="498"/>
        <end position="514"/>
    </location>
</feature>
<accession>A0AAN7BCS9</accession>
<sequence length="942" mass="101857">MSFSNTTLASFCTPSRAYNVTVFSANPNGPKRGIRRKLTAKNRAKVNAVRRTGACLSCRMLKVPCDIPDPENPGPCKRCLAIASRPQQKGLLAFRECIRTKIRDVNIFEHSLDIDFTSLNSPKLKSLLSKTVDPAEYGPSLSLPEILSSIFTWMVPEKSVGPERSIVGALICSEQFRQLHQDGGFMGGDLLEKFRVMIYSSTLAYVYDSGSREVYDSDLTMRDLHRITYAMGSDLLLYLDNALVPHQLAKMSQAQLSGMFVVIFGICLAVAYSTAVYDSPTFGAGTDTGGQTPKTLWHALQQHLSQMLAHHLVILGARLGLVLRGESEKEVISSLMSGIIRRGNFVWVAQQRAVESPAPSNISTSSSPLGQSDLAETTENSEELFVLNIPEADTKSDPTTGALGLKKLDSYRSTPVSVRSLQTIQNSLRAIVTDEDDQDPNETSGRSQQRVSASNGNTSPEESQEARRQAMYFANKRASEAFRYRKSQRKAAQSSSSGVSTPAQVSNATKNATPSNMAMASSSTTSGTESGSSSNHGDASSANTAGPTPASPFYPLSTDLDLDMDLDADPFGIGWLPDPEPQLETELEASVSASDSNSESTLESGSPKDQGPASQSDSHSLSIPNCLQRGWFAQEQVPTVPLPNLPPPAPSIWGVQDALQLLTDTTSPSPNICGKDPYMWGVQSAPRIPTQFQNPSSNTYPSNVSTDHNALPVWACQQQQQQRQQAMRSQVIRCNSPDGPPTIWASQQVALPPQTASYSGNNDNTSFIEAPSIWAPQQAVYPPPPEPPQQTNNRADTNARSGNSGQVPENHDILGSQQGRQSQPCNNNNTNWTGPTTSSTSRIAQSTGSTPGARTNYPARSDYRTLPSANIMAAQNQQWNPSAYAQVQVRAERYYAQAQEQASSHTPITNLGLDNDTNGGEGNSSGFSNSGYFGPVKKRPVI</sequence>
<evidence type="ECO:0000313" key="3">
    <source>
        <dbReference type="EMBL" id="KAK4216220.1"/>
    </source>
</evidence>
<comment type="caution">
    <text evidence="3">The sequence shown here is derived from an EMBL/GenBank/DDBJ whole genome shotgun (WGS) entry which is preliminary data.</text>
</comment>
<organism evidence="3 4">
    <name type="scientific">Rhypophila decipiens</name>
    <dbReference type="NCBI Taxonomy" id="261697"/>
    <lineage>
        <taxon>Eukaryota</taxon>
        <taxon>Fungi</taxon>
        <taxon>Dikarya</taxon>
        <taxon>Ascomycota</taxon>
        <taxon>Pezizomycotina</taxon>
        <taxon>Sordariomycetes</taxon>
        <taxon>Sordariomycetidae</taxon>
        <taxon>Sordariales</taxon>
        <taxon>Naviculisporaceae</taxon>
        <taxon>Rhypophila</taxon>
    </lineage>
</organism>
<proteinExistence type="predicted"/>
<feature type="compositionally biased region" description="Low complexity" evidence="2">
    <location>
        <begin position="924"/>
        <end position="934"/>
    </location>
</feature>
<feature type="region of interest" description="Disordered" evidence="2">
    <location>
        <begin position="571"/>
        <end position="621"/>
    </location>
</feature>
<feature type="region of interest" description="Disordered" evidence="2">
    <location>
        <begin position="483"/>
        <end position="557"/>
    </location>
</feature>
<dbReference type="AlphaFoldDB" id="A0AAN7BCS9"/>